<dbReference type="AlphaFoldDB" id="A0A1X7U7T0"/>
<dbReference type="SUPFAM" id="SSF56672">
    <property type="entry name" value="DNA/RNA polymerases"/>
    <property type="match status" value="1"/>
</dbReference>
<dbReference type="OrthoDB" id="10058284at2759"/>
<sequence>MAKIDIKSANRLLAIHHQDRLLLSCRWQGSLLVDCAFPFGLCSAPKIFNAVTDTIEWCCRHDRVSFIDHYLDDYVTVGPPGSDKCATNLRLIRKVAAQLGVPLAEEKCAGPSTCLVFLGFEVDSVKGELRLPQEKVKRIHDTLEKWAGREWCWRRELESLVGTLQSASKVIPPGRAFLRQISDHLMGGRCPRHHIKLNRGFKADLQWWQFLIHKWNGVIFLHPHRETVSISSDASGSWGYTSPWWFQLPWPASMYQADIAVKELVPIILAVVTWSPLFNEAHLLCYCDNQAVVAVINSSTQNDATFVASATYGSGPSVQPQSGLGIQELDGAVQRYCSLGVASSTQRTYDSAIHRFNAFCIRYGISSPFPLSEPLLCYFVSFLALESLAPSSIKSYLAALRHAQVLRGFPEPRETSYLPCLRLVLSVVSRSRVLDQRPTSRPRLPITGDVLAGIYSSLSRRPHSFELALLWSVCSMAFFGFFRLGLLLAPSIKGYVPATHLSWADVCVNNISTPSLLHVRLKLSKCVQAGRGVNVFLGRVDSPFCPMAAVLSYMTLRSPQEGPFFLAADGSPPTKSLWLHFRNSCVPAAWIHPRIPGIVSELGQPPRPRLLVWRTRPSNRWADGQAMLSRCISGPRGQSWPLSQQGLCLVSQAGVDSVERERGVCDNQWVNWDLL</sequence>
<proteinExistence type="predicted"/>
<organism evidence="3">
    <name type="scientific">Amphimedon queenslandica</name>
    <name type="common">Sponge</name>
    <dbReference type="NCBI Taxonomy" id="400682"/>
    <lineage>
        <taxon>Eukaryota</taxon>
        <taxon>Metazoa</taxon>
        <taxon>Porifera</taxon>
        <taxon>Demospongiae</taxon>
        <taxon>Heteroscleromorpha</taxon>
        <taxon>Haplosclerida</taxon>
        <taxon>Niphatidae</taxon>
        <taxon>Amphimedon</taxon>
    </lineage>
</organism>
<keyword evidence="1" id="KW-0238">DNA-binding</keyword>
<dbReference type="InterPro" id="IPR010998">
    <property type="entry name" value="Integrase_recombinase_N"/>
</dbReference>
<dbReference type="InterPro" id="IPR043128">
    <property type="entry name" value="Rev_trsase/Diguanyl_cyclase"/>
</dbReference>
<dbReference type="EnsemblMetazoa" id="Aqu2.1.23992_001">
    <property type="protein sequence ID" value="Aqu2.1.23992_001"/>
    <property type="gene ID" value="Aqu2.1.23992"/>
</dbReference>
<dbReference type="GO" id="GO:0003677">
    <property type="term" value="F:DNA binding"/>
    <property type="evidence" value="ECO:0007669"/>
    <property type="project" value="UniProtKB-KW"/>
</dbReference>
<dbReference type="InterPro" id="IPR043502">
    <property type="entry name" value="DNA/RNA_pol_sf"/>
</dbReference>
<feature type="domain" description="Reverse transcriptase" evidence="2">
    <location>
        <begin position="1"/>
        <end position="122"/>
    </location>
</feature>
<dbReference type="PANTHER" id="PTHR33050">
    <property type="entry name" value="REVERSE TRANSCRIPTASE DOMAIN-CONTAINING PROTEIN"/>
    <property type="match status" value="1"/>
</dbReference>
<dbReference type="Gene3D" id="3.10.10.10">
    <property type="entry name" value="HIV Type 1 Reverse Transcriptase, subunit A, domain 1"/>
    <property type="match status" value="1"/>
</dbReference>
<protein>
    <recommendedName>
        <fullName evidence="2">Reverse transcriptase domain-containing protein</fullName>
    </recommendedName>
</protein>
<dbReference type="InParanoid" id="A0A1X7U7T0"/>
<dbReference type="InterPro" id="IPR000477">
    <property type="entry name" value="RT_dom"/>
</dbReference>
<dbReference type="SUPFAM" id="SSF47823">
    <property type="entry name" value="lambda integrase-like, N-terminal domain"/>
    <property type="match status" value="1"/>
</dbReference>
<accession>A0A1X7U7T0</accession>
<dbReference type="PANTHER" id="PTHR33050:SF8">
    <property type="entry name" value="REVERSE TRANSCRIPTASE DOMAIN-CONTAINING PROTEIN"/>
    <property type="match status" value="1"/>
</dbReference>
<dbReference type="Gene3D" id="3.30.70.270">
    <property type="match status" value="1"/>
</dbReference>
<dbReference type="Gene3D" id="1.10.150.130">
    <property type="match status" value="1"/>
</dbReference>
<dbReference type="eggNOG" id="KOG0017">
    <property type="taxonomic scope" value="Eukaryota"/>
</dbReference>
<dbReference type="PROSITE" id="PS50878">
    <property type="entry name" value="RT_POL"/>
    <property type="match status" value="1"/>
</dbReference>
<evidence type="ECO:0000313" key="3">
    <source>
        <dbReference type="EnsemblMetazoa" id="Aqu2.1.23992_001"/>
    </source>
</evidence>
<evidence type="ECO:0000259" key="2">
    <source>
        <dbReference type="PROSITE" id="PS50878"/>
    </source>
</evidence>
<dbReference type="InterPro" id="IPR052055">
    <property type="entry name" value="Hepadnavirus_pol/RT"/>
</dbReference>
<reference evidence="3" key="1">
    <citation type="submission" date="2017-05" db="UniProtKB">
        <authorList>
            <consortium name="EnsemblMetazoa"/>
        </authorList>
    </citation>
    <scope>IDENTIFICATION</scope>
</reference>
<name>A0A1X7U7T0_AMPQE</name>
<evidence type="ECO:0000256" key="1">
    <source>
        <dbReference type="ARBA" id="ARBA00023125"/>
    </source>
</evidence>